<dbReference type="GO" id="GO:0005737">
    <property type="term" value="C:cytoplasm"/>
    <property type="evidence" value="ECO:0007669"/>
    <property type="project" value="UniProtKB-SubCell"/>
</dbReference>
<dbReference type="InterPro" id="IPR003141">
    <property type="entry name" value="Pol/His_phosphatase_N"/>
</dbReference>
<keyword evidence="4" id="KW-0808">Transferase</keyword>
<dbReference type="PANTHER" id="PTHR32294">
    <property type="entry name" value="DNA POLYMERASE III SUBUNIT ALPHA"/>
    <property type="match status" value="1"/>
</dbReference>
<dbReference type="Gene3D" id="3.20.20.140">
    <property type="entry name" value="Metal-dependent hydrolases"/>
    <property type="match status" value="1"/>
</dbReference>
<evidence type="ECO:0000256" key="5">
    <source>
        <dbReference type="ARBA" id="ARBA00022695"/>
    </source>
</evidence>
<evidence type="ECO:0000256" key="4">
    <source>
        <dbReference type="ARBA" id="ARBA00022679"/>
    </source>
</evidence>
<evidence type="ECO:0000256" key="1">
    <source>
        <dbReference type="ARBA" id="ARBA00004496"/>
    </source>
</evidence>
<dbReference type="InterPro" id="IPR012340">
    <property type="entry name" value="NA-bd_OB-fold"/>
</dbReference>
<dbReference type="InterPro" id="IPR011708">
    <property type="entry name" value="DNA_pol3_alpha_NTPase_dom"/>
</dbReference>
<dbReference type="RefSeq" id="WP_132431705.1">
    <property type="nucleotide sequence ID" value="NZ_SLWK01000001.1"/>
</dbReference>
<comment type="catalytic activity">
    <reaction evidence="8">
        <text>DNA(n) + a 2'-deoxyribonucleoside 5'-triphosphate = DNA(n+1) + diphosphate</text>
        <dbReference type="Rhea" id="RHEA:22508"/>
        <dbReference type="Rhea" id="RHEA-COMP:17339"/>
        <dbReference type="Rhea" id="RHEA-COMP:17340"/>
        <dbReference type="ChEBI" id="CHEBI:33019"/>
        <dbReference type="ChEBI" id="CHEBI:61560"/>
        <dbReference type="ChEBI" id="CHEBI:173112"/>
        <dbReference type="EC" id="2.7.7.7"/>
    </reaction>
</comment>
<keyword evidence="6" id="KW-0235">DNA replication</keyword>
<keyword evidence="9" id="KW-0175">Coiled coil</keyword>
<comment type="caution">
    <text evidence="11">The sequence shown here is derived from an EMBL/GenBank/DDBJ whole genome shotgun (WGS) entry which is preliminary data.</text>
</comment>
<evidence type="ECO:0000256" key="9">
    <source>
        <dbReference type="SAM" id="Coils"/>
    </source>
</evidence>
<evidence type="ECO:0000259" key="10">
    <source>
        <dbReference type="SMART" id="SM00481"/>
    </source>
</evidence>
<dbReference type="InterPro" id="IPR004013">
    <property type="entry name" value="PHP_dom"/>
</dbReference>
<dbReference type="Gene3D" id="2.40.50.140">
    <property type="entry name" value="Nucleic acid-binding proteins"/>
    <property type="match status" value="1"/>
</dbReference>
<dbReference type="InterPro" id="IPR029460">
    <property type="entry name" value="DNAPol_HHH"/>
</dbReference>
<dbReference type="InterPro" id="IPR040982">
    <property type="entry name" value="DNA_pol3_finger"/>
</dbReference>
<keyword evidence="12" id="KW-1185">Reference proteome</keyword>
<dbReference type="Pfam" id="PF01336">
    <property type="entry name" value="tRNA_anti-codon"/>
    <property type="match status" value="1"/>
</dbReference>
<protein>
    <recommendedName>
        <fullName evidence="3">DNA polymerase III subunit alpha</fullName>
        <ecNumber evidence="2">2.7.7.7</ecNumber>
    </recommendedName>
</protein>
<dbReference type="Proteomes" id="UP000295221">
    <property type="component" value="Unassembled WGS sequence"/>
</dbReference>
<dbReference type="EMBL" id="SLWK01000001">
    <property type="protein sequence ID" value="TCO10863.1"/>
    <property type="molecule type" value="Genomic_DNA"/>
</dbReference>
<keyword evidence="5" id="KW-0548">Nucleotidyltransferase</keyword>
<organism evidence="11 12">
    <name type="scientific">Natronoflexus pectinivorans</name>
    <dbReference type="NCBI Taxonomy" id="682526"/>
    <lineage>
        <taxon>Bacteria</taxon>
        <taxon>Pseudomonadati</taxon>
        <taxon>Bacteroidota</taxon>
        <taxon>Bacteroidia</taxon>
        <taxon>Marinilabiliales</taxon>
        <taxon>Marinilabiliaceae</taxon>
        <taxon>Natronoflexus</taxon>
    </lineage>
</organism>
<gene>
    <name evidence="11" type="ORF">EV194_101496</name>
</gene>
<dbReference type="InterPro" id="IPR041931">
    <property type="entry name" value="DNA_pol3_alpha_thumb_dom"/>
</dbReference>
<dbReference type="OrthoDB" id="9803237at2"/>
<evidence type="ECO:0000256" key="2">
    <source>
        <dbReference type="ARBA" id="ARBA00012417"/>
    </source>
</evidence>
<proteinExistence type="predicted"/>
<dbReference type="PANTHER" id="PTHR32294:SF0">
    <property type="entry name" value="DNA POLYMERASE III SUBUNIT ALPHA"/>
    <property type="match status" value="1"/>
</dbReference>
<dbReference type="CDD" id="cd04485">
    <property type="entry name" value="DnaE_OBF"/>
    <property type="match status" value="1"/>
</dbReference>
<dbReference type="Pfam" id="PF02811">
    <property type="entry name" value="PHP"/>
    <property type="match status" value="1"/>
</dbReference>
<keyword evidence="7" id="KW-0239">DNA-directed DNA polymerase</keyword>
<accession>A0A4R2GNK6</accession>
<dbReference type="GO" id="GO:0006260">
    <property type="term" value="P:DNA replication"/>
    <property type="evidence" value="ECO:0007669"/>
    <property type="project" value="UniProtKB-KW"/>
</dbReference>
<dbReference type="InterPro" id="IPR016195">
    <property type="entry name" value="Pol/histidinol_Pase-like"/>
</dbReference>
<dbReference type="CDD" id="cd12113">
    <property type="entry name" value="PHP_PolIIIA_DnaE3"/>
    <property type="match status" value="1"/>
</dbReference>
<evidence type="ECO:0000313" key="11">
    <source>
        <dbReference type="EMBL" id="TCO10863.1"/>
    </source>
</evidence>
<dbReference type="AlphaFoldDB" id="A0A4R2GNK6"/>
<comment type="subcellular location">
    <subcellularLocation>
        <location evidence="1">Cytoplasm</location>
    </subcellularLocation>
</comment>
<evidence type="ECO:0000313" key="12">
    <source>
        <dbReference type="Proteomes" id="UP000295221"/>
    </source>
</evidence>
<evidence type="ECO:0000256" key="6">
    <source>
        <dbReference type="ARBA" id="ARBA00022705"/>
    </source>
</evidence>
<dbReference type="Gene3D" id="1.10.150.870">
    <property type="match status" value="1"/>
</dbReference>
<dbReference type="Gene3D" id="1.10.10.1600">
    <property type="entry name" value="Bacterial DNA polymerase III alpha subunit, thumb domain"/>
    <property type="match status" value="1"/>
</dbReference>
<feature type="coiled-coil region" evidence="9">
    <location>
        <begin position="517"/>
        <end position="544"/>
    </location>
</feature>
<evidence type="ECO:0000256" key="8">
    <source>
        <dbReference type="ARBA" id="ARBA00049244"/>
    </source>
</evidence>
<dbReference type="Pfam" id="PF07733">
    <property type="entry name" value="DNA_pol3_alpha"/>
    <property type="match status" value="1"/>
</dbReference>
<dbReference type="NCBIfam" id="NF004226">
    <property type="entry name" value="PRK05673.1"/>
    <property type="match status" value="1"/>
</dbReference>
<dbReference type="EC" id="2.7.7.7" evidence="2"/>
<feature type="domain" description="Polymerase/histidinol phosphatase N-terminal" evidence="10">
    <location>
        <begin position="7"/>
        <end position="74"/>
    </location>
</feature>
<dbReference type="Pfam" id="PF17657">
    <property type="entry name" value="DNA_pol3_finger"/>
    <property type="match status" value="1"/>
</dbReference>
<dbReference type="InterPro" id="IPR004805">
    <property type="entry name" value="DnaE2/DnaE/PolC"/>
</dbReference>
<dbReference type="SMART" id="SM00481">
    <property type="entry name" value="POLIIIAc"/>
    <property type="match status" value="1"/>
</dbReference>
<dbReference type="GO" id="GO:0003676">
    <property type="term" value="F:nucleic acid binding"/>
    <property type="evidence" value="ECO:0007669"/>
    <property type="project" value="InterPro"/>
</dbReference>
<dbReference type="Pfam" id="PF14579">
    <property type="entry name" value="HHH_6"/>
    <property type="match status" value="1"/>
</dbReference>
<reference evidence="11 12" key="1">
    <citation type="submission" date="2019-03" db="EMBL/GenBank/DDBJ databases">
        <title>Genomic Encyclopedia of Type Strains, Phase IV (KMG-IV): sequencing the most valuable type-strain genomes for metagenomic binning, comparative biology and taxonomic classification.</title>
        <authorList>
            <person name="Goeker M."/>
        </authorList>
    </citation>
    <scope>NUCLEOTIDE SEQUENCE [LARGE SCALE GENOMIC DNA]</scope>
    <source>
        <strain evidence="11 12">DSM 24179</strain>
    </source>
</reference>
<dbReference type="GO" id="GO:0008408">
    <property type="term" value="F:3'-5' exonuclease activity"/>
    <property type="evidence" value="ECO:0007669"/>
    <property type="project" value="InterPro"/>
</dbReference>
<dbReference type="GO" id="GO:0003887">
    <property type="term" value="F:DNA-directed DNA polymerase activity"/>
    <property type="evidence" value="ECO:0007669"/>
    <property type="project" value="UniProtKB-KW"/>
</dbReference>
<dbReference type="InterPro" id="IPR004365">
    <property type="entry name" value="NA-bd_OB_tRNA"/>
</dbReference>
<sequence length="1262" mass="142708">MANIPFTHLHVHSQYSILDGQASVQALVNKAVEDGMSAIALTDHGTMLGIKEFYDLCKKKKIKPIIGVEAYVAERTIADRSDKNLDRSGRHLVILAKNLKGYKNLLKLTSIAYVEGFFYRPRIDKQLLEKHHEGLIITSACLGGEIPRKIINKDFDGAKEAILWYKNLFGEDFYLELQRHPSEDPRMRKLVYDEQVVVNEKLLEFGKELGVKVIAANDVHFADAAKAEAHDVMICLNTGKDQDDESRMRYTRQEWFKTTAEMNQLFADIPEALQNTMEIADKVEIYELDSPPIMPLFPIPEDFGSWEGYREKISEDDLKEEFGEERYASLGGDYDHLLRVKLEADYLEHLAYVGAKKFYGDPVPDNVKERIDFELNTVKTMGFPGYFLIVQDFINAARDMGVLVGPGRGSAAGSAVAFCVGITSVDPIKFDLLFERFLNPDRISMPDVDIDFDDDGRQLVLNWVADKYGKDKVAHICTLGTMAAKSAIKDVGRVLKLPLSETDRISKLIPEKPGTKLANAYKEVLNLEAENGTLENVLPALERKLSAARSANKDKEVARLEMLRIFATEMLNGRNSGNGTLLKTLELACDLEGSIRQTGVHACGVLIGRDPLDEHIPLMPAKEGVNLLVTQYEGNLVESIGLLKMDFLGLKTLSIIKETLEAIKLSKGFDLDMDDTNFTYDDEKTFELFSRGETTAIFQFESAGMKKYLRELQPNRFEDLVAMNALYRPGPMEYIPNYVARKHGREDINYDHPLMESYLEETYGITVFQEQVMLLSRKLAGFTRGESDSLRKAMGKKLMEVMAKLKAKFSEGCKKNPEFIEGCEKVGKKPDVLIEKIWKDWEAFASYAFNKSHSVCYANLAYKTGYLKAHYPAEFMAGVLSRNLNDITKITTFMEECRRMGIEVLGPDVNESHLKFTVNKKGALRFGMAAIKGVGEGVVQEIIKEREKNGPYKDVFDFIERISLQTVNKKAVEALAAAGGFDSLGNIHRAQFFAVATGDDGSFIEKLIRYGNRYQSDKATNQISLFGSAELAVEIKKPDIPQCLEFSTLEKLEKEKDLIGIYLSAHPLDDYRLEIQNYCNLEVSKLNELEPLKGREFTVGGMVTNVRQGLTKKGNKFSILTLEDYSGSFDFAFFGEDYIKFNNYFESNLFIMVKGKVQPKKYRQEELEVKVHSISLLSDILENQVKCLTLRIPLSGLTNEVVTELAHITMENKGKVSLRFQVYDEENERQNIKLLSRNVMVNLTGDLVRFFEERPEISMILS</sequence>
<dbReference type="SUPFAM" id="SSF89550">
    <property type="entry name" value="PHP domain-like"/>
    <property type="match status" value="1"/>
</dbReference>
<evidence type="ECO:0000256" key="7">
    <source>
        <dbReference type="ARBA" id="ARBA00022932"/>
    </source>
</evidence>
<name>A0A4R2GNK6_9BACT</name>
<evidence type="ECO:0000256" key="3">
    <source>
        <dbReference type="ARBA" id="ARBA00019114"/>
    </source>
</evidence>
<dbReference type="NCBIfam" id="TIGR00594">
    <property type="entry name" value="polc"/>
    <property type="match status" value="1"/>
</dbReference>